<accession>A0A4P2Q6U6</accession>
<proteinExistence type="predicted"/>
<reference evidence="1 2" key="1">
    <citation type="submission" date="2015-09" db="EMBL/GenBank/DDBJ databases">
        <title>Sorangium comparison.</title>
        <authorList>
            <person name="Zaburannyi N."/>
            <person name="Bunk B."/>
            <person name="Overmann J."/>
            <person name="Mueller R."/>
        </authorList>
    </citation>
    <scope>NUCLEOTIDE SEQUENCE [LARGE SCALE GENOMIC DNA]</scope>
    <source>
        <strain evidence="1 2">So ceGT47</strain>
    </source>
</reference>
<protein>
    <submittedName>
        <fullName evidence="1">Uncharacterized protein</fullName>
    </submittedName>
</protein>
<dbReference type="RefSeq" id="WP_129352000.1">
    <property type="nucleotide sequence ID" value="NZ_CP012670.1"/>
</dbReference>
<evidence type="ECO:0000313" key="1">
    <source>
        <dbReference type="EMBL" id="AUX25224.1"/>
    </source>
</evidence>
<sequence length="138" mass="14798">MTEHDERAELLAIYRPALARLLREAAREGAGASLAAYVLSLREPTGYLIALGLQQRNRAIEPERVLRRALSTGERTPVLAGVLARSALAELLRSLAPATEEMADELERSAPDGMVRVLVAAGGRGEFLNLGEAQAQPG</sequence>
<dbReference type="OrthoDB" id="5519892at2"/>
<gene>
    <name evidence="1" type="ORF">SOCEGT47_057680</name>
</gene>
<evidence type="ECO:0000313" key="2">
    <source>
        <dbReference type="Proteomes" id="UP000295781"/>
    </source>
</evidence>
<name>A0A4P2Q6U6_SORCE</name>
<organism evidence="1 2">
    <name type="scientific">Sorangium cellulosum</name>
    <name type="common">Polyangium cellulosum</name>
    <dbReference type="NCBI Taxonomy" id="56"/>
    <lineage>
        <taxon>Bacteria</taxon>
        <taxon>Pseudomonadati</taxon>
        <taxon>Myxococcota</taxon>
        <taxon>Polyangia</taxon>
        <taxon>Polyangiales</taxon>
        <taxon>Polyangiaceae</taxon>
        <taxon>Sorangium</taxon>
    </lineage>
</organism>
<dbReference type="AlphaFoldDB" id="A0A4P2Q6U6"/>
<dbReference type="EMBL" id="CP012670">
    <property type="protein sequence ID" value="AUX25224.1"/>
    <property type="molecule type" value="Genomic_DNA"/>
</dbReference>
<dbReference type="Proteomes" id="UP000295781">
    <property type="component" value="Chromosome"/>
</dbReference>